<proteinExistence type="predicted"/>
<evidence type="ECO:0000313" key="1">
    <source>
        <dbReference type="EMBL" id="MBX39626.1"/>
    </source>
</evidence>
<sequence length="30" mass="3352">MKGSVFLILLRLQPLLLHLPANFASMAFPI</sequence>
<organism evidence="1">
    <name type="scientific">Rhizophora mucronata</name>
    <name type="common">Asiatic mangrove</name>
    <dbReference type="NCBI Taxonomy" id="61149"/>
    <lineage>
        <taxon>Eukaryota</taxon>
        <taxon>Viridiplantae</taxon>
        <taxon>Streptophyta</taxon>
        <taxon>Embryophyta</taxon>
        <taxon>Tracheophyta</taxon>
        <taxon>Spermatophyta</taxon>
        <taxon>Magnoliopsida</taxon>
        <taxon>eudicotyledons</taxon>
        <taxon>Gunneridae</taxon>
        <taxon>Pentapetalae</taxon>
        <taxon>rosids</taxon>
        <taxon>fabids</taxon>
        <taxon>Malpighiales</taxon>
        <taxon>Rhizophoraceae</taxon>
        <taxon>Rhizophora</taxon>
    </lineage>
</organism>
<protein>
    <submittedName>
        <fullName evidence="1">Pyruvate dehydrogenase E1 component subunit alpha</fullName>
    </submittedName>
</protein>
<reference evidence="1" key="1">
    <citation type="submission" date="2018-02" db="EMBL/GenBank/DDBJ databases">
        <title>Rhizophora mucronata_Transcriptome.</title>
        <authorList>
            <person name="Meera S.P."/>
            <person name="Sreeshan A."/>
            <person name="Augustine A."/>
        </authorList>
    </citation>
    <scope>NUCLEOTIDE SEQUENCE</scope>
    <source>
        <tissue evidence="1">Leaf</tissue>
    </source>
</reference>
<keyword evidence="1" id="KW-0670">Pyruvate</keyword>
<name>A0A2P2NAW4_RHIMU</name>
<dbReference type="EMBL" id="GGEC01059142">
    <property type="protein sequence ID" value="MBX39626.1"/>
    <property type="molecule type" value="Transcribed_RNA"/>
</dbReference>
<accession>A0A2P2NAW4</accession>
<dbReference type="AlphaFoldDB" id="A0A2P2NAW4"/>